<feature type="region of interest" description="Disordered" evidence="1">
    <location>
        <begin position="216"/>
        <end position="235"/>
    </location>
</feature>
<accession>A0A1I7TB48</accession>
<protein>
    <submittedName>
        <fullName evidence="3">AATF-Che1 domain-containing protein</fullName>
    </submittedName>
</protein>
<organism evidence="2 3">
    <name type="scientific">Caenorhabditis tropicalis</name>
    <dbReference type="NCBI Taxonomy" id="1561998"/>
    <lineage>
        <taxon>Eukaryota</taxon>
        <taxon>Metazoa</taxon>
        <taxon>Ecdysozoa</taxon>
        <taxon>Nematoda</taxon>
        <taxon>Chromadorea</taxon>
        <taxon>Rhabditida</taxon>
        <taxon>Rhabditina</taxon>
        <taxon>Rhabditomorpha</taxon>
        <taxon>Rhabditoidea</taxon>
        <taxon>Rhabditidae</taxon>
        <taxon>Peloderinae</taxon>
        <taxon>Caenorhabditis</taxon>
    </lineage>
</organism>
<keyword evidence="2" id="KW-1185">Reference proteome</keyword>
<feature type="region of interest" description="Disordered" evidence="1">
    <location>
        <begin position="1"/>
        <end position="59"/>
    </location>
</feature>
<reference evidence="3" key="1">
    <citation type="submission" date="2016-11" db="UniProtKB">
        <authorList>
            <consortium name="WormBaseParasite"/>
        </authorList>
    </citation>
    <scope>IDENTIFICATION</scope>
</reference>
<evidence type="ECO:0000256" key="1">
    <source>
        <dbReference type="SAM" id="MobiDB-lite"/>
    </source>
</evidence>
<dbReference type="WBParaSite" id="Csp11.Scaffold569.g4210.t1">
    <property type="protein sequence ID" value="Csp11.Scaffold569.g4210.t1"/>
    <property type="gene ID" value="Csp11.Scaffold569.g4210"/>
</dbReference>
<feature type="compositionally biased region" description="Polar residues" evidence="1">
    <location>
        <begin position="217"/>
        <end position="235"/>
    </location>
</feature>
<evidence type="ECO:0000313" key="2">
    <source>
        <dbReference type="Proteomes" id="UP000095282"/>
    </source>
</evidence>
<dbReference type="eggNOG" id="ENOG502THTC">
    <property type="taxonomic scope" value="Eukaryota"/>
</dbReference>
<feature type="compositionally biased region" description="Basic and acidic residues" evidence="1">
    <location>
        <begin position="1"/>
        <end position="10"/>
    </location>
</feature>
<proteinExistence type="predicted"/>
<sequence>MSSNGNKKELSMNPQRKRWEQLKKRREHDEMLREQQLAHNSKTKKKMSKEVSGGSSDSKASAEMVDYEYSVEEDFEDDEFKATKNETIRKLLIYSEKLEKSVKLAKENEKKLGTLLESLVLWFDRYERMLDDLDDQVGIYDQKRQTVVDNLIDNVHPLCDRWRSAQKTMASVKISGPLPTAGVFTNLAHYGITVLRQVLFYMAYCRDLIPRRVLITPPTSDSPRTTNSLISLDLK</sequence>
<dbReference type="AlphaFoldDB" id="A0A1I7TB48"/>
<dbReference type="Proteomes" id="UP000095282">
    <property type="component" value="Unplaced"/>
</dbReference>
<feature type="compositionally biased region" description="Basic and acidic residues" evidence="1">
    <location>
        <begin position="17"/>
        <end position="33"/>
    </location>
</feature>
<evidence type="ECO:0000313" key="3">
    <source>
        <dbReference type="WBParaSite" id="Csp11.Scaffold569.g4210.t1"/>
    </source>
</evidence>
<name>A0A1I7TB48_9PELO</name>